<organism evidence="1 2">
    <name type="scientific">Pyrobaculum arsenaticum</name>
    <dbReference type="NCBI Taxonomy" id="121277"/>
    <lineage>
        <taxon>Archaea</taxon>
        <taxon>Thermoproteota</taxon>
        <taxon>Thermoprotei</taxon>
        <taxon>Thermoproteales</taxon>
        <taxon>Thermoproteaceae</taxon>
        <taxon>Pyrobaculum</taxon>
    </lineage>
</organism>
<dbReference type="RefSeq" id="WP_164905933.1">
    <property type="nucleotide sequence ID" value="NZ_JAAVJF010000002.1"/>
</dbReference>
<dbReference type="Proteomes" id="UP000554766">
    <property type="component" value="Unassembled WGS sequence"/>
</dbReference>
<sequence>MYTAITATYAICGLRYGWSSPSPEKRRYGLPRWYEALGGGGRVRLLKLGI</sequence>
<gene>
    <name evidence="1" type="ORF">HC235_05670</name>
</gene>
<keyword evidence="2" id="KW-1185">Reference proteome</keyword>
<dbReference type="EMBL" id="JAAVJF010000002">
    <property type="protein sequence ID" value="NYR15441.1"/>
    <property type="molecule type" value="Genomic_DNA"/>
</dbReference>
<dbReference type="AlphaFoldDB" id="A0A7L4P948"/>
<protein>
    <submittedName>
        <fullName evidence="1">Uncharacterized protein</fullName>
    </submittedName>
</protein>
<accession>A0A7L4P948</accession>
<evidence type="ECO:0000313" key="1">
    <source>
        <dbReference type="EMBL" id="NYR15441.1"/>
    </source>
</evidence>
<comment type="caution">
    <text evidence="1">The sequence shown here is derived from an EMBL/GenBank/DDBJ whole genome shotgun (WGS) entry which is preliminary data.</text>
</comment>
<evidence type="ECO:0000313" key="2">
    <source>
        <dbReference type="Proteomes" id="UP000554766"/>
    </source>
</evidence>
<reference evidence="1 2" key="1">
    <citation type="journal article" date="2020" name="Nat. Commun.">
        <title>The structures of two archaeal type IV pili illuminate evolutionary relationships.</title>
        <authorList>
            <person name="Wang F."/>
            <person name="Baquero D.P."/>
            <person name="Su Z."/>
            <person name="Beltran L.C."/>
            <person name="Prangishvili D."/>
            <person name="Krupovic M."/>
            <person name="Egelman E.H."/>
        </authorList>
    </citation>
    <scope>NUCLEOTIDE SEQUENCE [LARGE SCALE GENOMIC DNA]</scope>
    <source>
        <strain evidence="1 2">2GA</strain>
    </source>
</reference>
<dbReference type="GeneID" id="44139586"/>
<name>A0A7L4P948_9CREN</name>
<proteinExistence type="predicted"/>